<gene>
    <name evidence="2" type="ORF">OCU04_006908</name>
</gene>
<dbReference type="Proteomes" id="UP001152300">
    <property type="component" value="Unassembled WGS sequence"/>
</dbReference>
<feature type="chain" id="PRO_5040727763" evidence="1">
    <location>
        <begin position="21"/>
        <end position="97"/>
    </location>
</feature>
<sequence>MKSLFLTLATGLALSSMGLAFPLEGTDSQDPGFLAFLSQRAITSPDNTCGNSFAGANKSYSCDATANTGGCCSAYGYCGNTTGMSRIPIMNMHNDVY</sequence>
<evidence type="ECO:0000256" key="1">
    <source>
        <dbReference type="SAM" id="SignalP"/>
    </source>
</evidence>
<dbReference type="AlphaFoldDB" id="A0A9X0AKQ8"/>
<organism evidence="2 3">
    <name type="scientific">Sclerotinia nivalis</name>
    <dbReference type="NCBI Taxonomy" id="352851"/>
    <lineage>
        <taxon>Eukaryota</taxon>
        <taxon>Fungi</taxon>
        <taxon>Dikarya</taxon>
        <taxon>Ascomycota</taxon>
        <taxon>Pezizomycotina</taxon>
        <taxon>Leotiomycetes</taxon>
        <taxon>Helotiales</taxon>
        <taxon>Sclerotiniaceae</taxon>
        <taxon>Sclerotinia</taxon>
    </lineage>
</organism>
<dbReference type="OrthoDB" id="2125469at2759"/>
<dbReference type="EMBL" id="JAPEIS010000007">
    <property type="protein sequence ID" value="KAJ8064580.1"/>
    <property type="molecule type" value="Genomic_DNA"/>
</dbReference>
<accession>A0A9X0AKQ8</accession>
<name>A0A9X0AKQ8_9HELO</name>
<keyword evidence="3" id="KW-1185">Reference proteome</keyword>
<protein>
    <submittedName>
        <fullName evidence="2">Uncharacterized protein</fullName>
    </submittedName>
</protein>
<keyword evidence="1" id="KW-0732">Signal</keyword>
<reference evidence="2" key="1">
    <citation type="submission" date="2022-11" db="EMBL/GenBank/DDBJ databases">
        <title>Genome Resource of Sclerotinia nivalis Strain SnTB1, a Plant Pathogen Isolated from American Ginseng.</title>
        <authorList>
            <person name="Fan S."/>
        </authorList>
    </citation>
    <scope>NUCLEOTIDE SEQUENCE</scope>
    <source>
        <strain evidence="2">SnTB1</strain>
    </source>
</reference>
<proteinExistence type="predicted"/>
<comment type="caution">
    <text evidence="2">The sequence shown here is derived from an EMBL/GenBank/DDBJ whole genome shotgun (WGS) entry which is preliminary data.</text>
</comment>
<evidence type="ECO:0000313" key="3">
    <source>
        <dbReference type="Proteomes" id="UP001152300"/>
    </source>
</evidence>
<feature type="signal peptide" evidence="1">
    <location>
        <begin position="1"/>
        <end position="20"/>
    </location>
</feature>
<evidence type="ECO:0000313" key="2">
    <source>
        <dbReference type="EMBL" id="KAJ8064580.1"/>
    </source>
</evidence>